<dbReference type="RefSeq" id="WP_153572764.1">
    <property type="nucleotide sequence ID" value="NZ_CP045725.1"/>
</dbReference>
<evidence type="ECO:0000256" key="8">
    <source>
        <dbReference type="ARBA" id="ARBA00023306"/>
    </source>
</evidence>
<dbReference type="NCBIfam" id="TIGR01133">
    <property type="entry name" value="murG"/>
    <property type="match status" value="1"/>
</dbReference>
<keyword evidence="1 10" id="KW-1003">Cell membrane</keyword>
<reference evidence="13 14" key="1">
    <citation type="submission" date="2019-10" db="EMBL/GenBank/DDBJ databases">
        <title>Genomic analysis of Raineyella sp. CBA3103.</title>
        <authorList>
            <person name="Roh S.W."/>
        </authorList>
    </citation>
    <scope>NUCLEOTIDE SEQUENCE [LARGE SCALE GENOMIC DNA]</scope>
    <source>
        <strain evidence="13 14">CBA3103</strain>
    </source>
</reference>
<protein>
    <recommendedName>
        <fullName evidence="10">UDP-N-acetylglucosamine--N-acetylmuramyl-(pentapeptide) pyrophosphoryl-undecaprenol N-acetylglucosamine transferase</fullName>
        <ecNumber evidence="10">2.4.1.227</ecNumber>
    </recommendedName>
    <alternativeName>
        <fullName evidence="10">Undecaprenyl-PP-MurNAc-pentapeptide-UDPGlcNAc GlcNAc transferase</fullName>
    </alternativeName>
</protein>
<name>A0A5Q2FHU6_9ACTN</name>
<evidence type="ECO:0000259" key="12">
    <source>
        <dbReference type="Pfam" id="PF04101"/>
    </source>
</evidence>
<evidence type="ECO:0000256" key="7">
    <source>
        <dbReference type="ARBA" id="ARBA00023136"/>
    </source>
</evidence>
<dbReference type="InterPro" id="IPR004276">
    <property type="entry name" value="GlycoTrans_28_N"/>
</dbReference>
<dbReference type="GO" id="GO:0051991">
    <property type="term" value="F:UDP-N-acetyl-D-glucosamine:N-acetylmuramoyl-L-alanyl-D-glutamyl-meso-2,6-diaminopimelyl-D-alanyl-D-alanine-diphosphoundecaprenol 4-beta-N-acetylglucosaminlytransferase activity"/>
    <property type="evidence" value="ECO:0007669"/>
    <property type="project" value="RHEA"/>
</dbReference>
<evidence type="ECO:0000256" key="9">
    <source>
        <dbReference type="ARBA" id="ARBA00023316"/>
    </source>
</evidence>
<dbReference type="InterPro" id="IPR006009">
    <property type="entry name" value="GlcNAc_MurG"/>
</dbReference>
<comment type="similarity">
    <text evidence="10">Belongs to the glycosyltransferase 28 family. MurG subfamily.</text>
</comment>
<dbReference type="GO" id="GO:0008360">
    <property type="term" value="P:regulation of cell shape"/>
    <property type="evidence" value="ECO:0007669"/>
    <property type="project" value="UniProtKB-KW"/>
</dbReference>
<dbReference type="InterPro" id="IPR007235">
    <property type="entry name" value="Glyco_trans_28_C"/>
</dbReference>
<dbReference type="SUPFAM" id="SSF53756">
    <property type="entry name" value="UDP-Glycosyltransferase/glycogen phosphorylase"/>
    <property type="match status" value="1"/>
</dbReference>
<dbReference type="GO" id="GO:0071555">
    <property type="term" value="P:cell wall organization"/>
    <property type="evidence" value="ECO:0007669"/>
    <property type="project" value="UniProtKB-KW"/>
</dbReference>
<evidence type="ECO:0000256" key="10">
    <source>
        <dbReference type="HAMAP-Rule" id="MF_00033"/>
    </source>
</evidence>
<proteinExistence type="inferred from homology"/>
<feature type="domain" description="Glycosyltransferase family 28 N-terminal" evidence="11">
    <location>
        <begin position="4"/>
        <end position="143"/>
    </location>
</feature>
<dbReference type="EC" id="2.4.1.227" evidence="10"/>
<comment type="pathway">
    <text evidence="10">Cell wall biogenesis; peptidoglycan biosynthesis.</text>
</comment>
<dbReference type="GO" id="GO:0050511">
    <property type="term" value="F:undecaprenyldiphospho-muramoylpentapeptide beta-N-acetylglucosaminyltransferase activity"/>
    <property type="evidence" value="ECO:0007669"/>
    <property type="project" value="UniProtKB-UniRule"/>
</dbReference>
<dbReference type="Gene3D" id="3.40.50.2000">
    <property type="entry name" value="Glycogen Phosphorylase B"/>
    <property type="match status" value="2"/>
</dbReference>
<dbReference type="GO" id="GO:0051301">
    <property type="term" value="P:cell division"/>
    <property type="evidence" value="ECO:0007669"/>
    <property type="project" value="UniProtKB-KW"/>
</dbReference>
<evidence type="ECO:0000259" key="11">
    <source>
        <dbReference type="Pfam" id="PF03033"/>
    </source>
</evidence>
<feature type="binding site" evidence="10">
    <location>
        <position position="196"/>
    </location>
    <ligand>
        <name>UDP-N-acetyl-alpha-D-glucosamine</name>
        <dbReference type="ChEBI" id="CHEBI:57705"/>
    </ligand>
</feature>
<feature type="binding site" evidence="10">
    <location>
        <position position="162"/>
    </location>
    <ligand>
        <name>UDP-N-acetyl-alpha-D-glucosamine</name>
        <dbReference type="ChEBI" id="CHEBI:57705"/>
    </ligand>
</feature>
<dbReference type="PANTHER" id="PTHR21015">
    <property type="entry name" value="UDP-N-ACETYLGLUCOSAMINE--N-ACETYLMURAMYL-(PENTAPEPTIDE) PYROPHOSPHORYL-UNDECAPRENOL N-ACETYLGLUCOSAMINE TRANSFERASE 1"/>
    <property type="match status" value="1"/>
</dbReference>
<comment type="caution">
    <text evidence="10">Lacks conserved residue(s) required for the propagation of feature annotation.</text>
</comment>
<dbReference type="HAMAP" id="MF_00033">
    <property type="entry name" value="MurG"/>
    <property type="match status" value="1"/>
</dbReference>
<feature type="domain" description="Glycosyl transferase family 28 C-terminal" evidence="12">
    <location>
        <begin position="189"/>
        <end position="341"/>
    </location>
</feature>
<sequence>MTNVVLAGGGTAGHTSPLIATAHRLREREPGVSLVAIGTPKGLESRVVPAAGLDLQLIDPVPLPRRLTLDLVKVPLRLRRAINQARHILKNHQADVLVGFGGYVSMPAYFAARALRIPIVVHEQNAVPGLANKVATRFTDRVAVTFPGTPLRHSRVIGMPLRSEITGMDREALAPAARHEFGLEEGLPTVLVSGGSQGARSINAAITAAYPELIARGIQVLHVLGPKNFRAEMVPVVDEATGASYRPVAYVDAMEKAYAVADLMVGRSGAGTVMETIAVGLPAVLVPLPHGNGEQARNADSLVAAGGAIRLSDIRCTGDALVDIIAPLVTDPDRLARMRAAGRGMLPGNAADLLCDMILEAAAR</sequence>
<evidence type="ECO:0000256" key="1">
    <source>
        <dbReference type="ARBA" id="ARBA00022475"/>
    </source>
</evidence>
<feature type="binding site" evidence="10">
    <location>
        <position position="295"/>
    </location>
    <ligand>
        <name>UDP-N-acetyl-alpha-D-glucosamine</name>
        <dbReference type="ChEBI" id="CHEBI:57705"/>
    </ligand>
</feature>
<comment type="function">
    <text evidence="10">Cell wall formation. Catalyzes the transfer of a GlcNAc subunit on undecaprenyl-pyrophosphoryl-MurNAc-pentapeptide (lipid intermediate I) to form undecaprenyl-pyrophosphoryl-MurNAc-(pentapeptide)GlcNAc (lipid intermediate II).</text>
</comment>
<keyword evidence="7 10" id="KW-0472">Membrane</keyword>
<accession>A0A5Q2FHU6</accession>
<keyword evidence="8 10" id="KW-0131">Cell cycle</keyword>
<keyword evidence="6 10" id="KW-0573">Peptidoglycan synthesis</keyword>
<evidence type="ECO:0000313" key="13">
    <source>
        <dbReference type="EMBL" id="QGF24235.1"/>
    </source>
</evidence>
<gene>
    <name evidence="10 13" type="primary">murG</name>
    <name evidence="13" type="ORF">Rai3103_11775</name>
</gene>
<dbReference type="Pfam" id="PF04101">
    <property type="entry name" value="Glyco_tran_28_C"/>
    <property type="match status" value="1"/>
</dbReference>
<evidence type="ECO:0000256" key="2">
    <source>
        <dbReference type="ARBA" id="ARBA00022618"/>
    </source>
</evidence>
<dbReference type="UniPathway" id="UPA00219"/>
<organism evidence="13 14">
    <name type="scientific">Raineyella fluvialis</name>
    <dbReference type="NCBI Taxonomy" id="2662261"/>
    <lineage>
        <taxon>Bacteria</taxon>
        <taxon>Bacillati</taxon>
        <taxon>Actinomycetota</taxon>
        <taxon>Actinomycetes</taxon>
        <taxon>Propionibacteriales</taxon>
        <taxon>Propionibacteriaceae</taxon>
        <taxon>Raineyella</taxon>
    </lineage>
</organism>
<dbReference type="AlphaFoldDB" id="A0A5Q2FHU6"/>
<evidence type="ECO:0000313" key="14">
    <source>
        <dbReference type="Proteomes" id="UP000386847"/>
    </source>
</evidence>
<evidence type="ECO:0000256" key="4">
    <source>
        <dbReference type="ARBA" id="ARBA00022679"/>
    </source>
</evidence>
<evidence type="ECO:0000256" key="5">
    <source>
        <dbReference type="ARBA" id="ARBA00022960"/>
    </source>
</evidence>
<dbReference type="CDD" id="cd03785">
    <property type="entry name" value="GT28_MurG"/>
    <property type="match status" value="1"/>
</dbReference>
<dbReference type="Proteomes" id="UP000386847">
    <property type="component" value="Chromosome"/>
</dbReference>
<evidence type="ECO:0000256" key="6">
    <source>
        <dbReference type="ARBA" id="ARBA00022984"/>
    </source>
</evidence>
<comment type="subcellular location">
    <subcellularLocation>
        <location evidence="10">Cell membrane</location>
        <topology evidence="10">Peripheral membrane protein</topology>
        <orientation evidence="10">Cytoplasmic side</orientation>
    </subcellularLocation>
</comment>
<feature type="binding site" evidence="10">
    <location>
        <begin position="11"/>
        <end position="13"/>
    </location>
    <ligand>
        <name>UDP-N-acetyl-alpha-D-glucosamine</name>
        <dbReference type="ChEBI" id="CHEBI:57705"/>
    </ligand>
</feature>
<evidence type="ECO:0000256" key="3">
    <source>
        <dbReference type="ARBA" id="ARBA00022676"/>
    </source>
</evidence>
<keyword evidence="3 10" id="KW-0328">Glycosyltransferase</keyword>
<dbReference type="EMBL" id="CP045725">
    <property type="protein sequence ID" value="QGF24235.1"/>
    <property type="molecule type" value="Genomic_DNA"/>
</dbReference>
<dbReference type="KEGG" id="rain:Rai3103_11775"/>
<keyword evidence="5 10" id="KW-0133">Cell shape</keyword>
<dbReference type="GO" id="GO:0005886">
    <property type="term" value="C:plasma membrane"/>
    <property type="evidence" value="ECO:0007669"/>
    <property type="project" value="UniProtKB-SubCell"/>
</dbReference>
<keyword evidence="14" id="KW-1185">Reference proteome</keyword>
<keyword evidence="4 10" id="KW-0808">Transferase</keyword>
<comment type="catalytic activity">
    <reaction evidence="10">
        <text>di-trans,octa-cis-undecaprenyl diphospho-N-acetyl-alpha-D-muramoyl-L-alanyl-D-glutamyl-meso-2,6-diaminopimeloyl-D-alanyl-D-alanine + UDP-N-acetyl-alpha-D-glucosamine = di-trans,octa-cis-undecaprenyl diphospho-[N-acetyl-alpha-D-glucosaminyl-(1-&gt;4)]-N-acetyl-alpha-D-muramoyl-L-alanyl-D-glutamyl-meso-2,6-diaminopimeloyl-D-alanyl-D-alanine + UDP + H(+)</text>
        <dbReference type="Rhea" id="RHEA:31227"/>
        <dbReference type="ChEBI" id="CHEBI:15378"/>
        <dbReference type="ChEBI" id="CHEBI:57705"/>
        <dbReference type="ChEBI" id="CHEBI:58223"/>
        <dbReference type="ChEBI" id="CHEBI:61387"/>
        <dbReference type="ChEBI" id="CHEBI:61388"/>
        <dbReference type="EC" id="2.4.1.227"/>
    </reaction>
</comment>
<feature type="binding site" evidence="10">
    <location>
        <position position="125"/>
    </location>
    <ligand>
        <name>UDP-N-acetyl-alpha-D-glucosamine</name>
        <dbReference type="ChEBI" id="CHEBI:57705"/>
    </ligand>
</feature>
<keyword evidence="9 10" id="KW-0961">Cell wall biogenesis/degradation</keyword>
<dbReference type="Pfam" id="PF03033">
    <property type="entry name" value="Glyco_transf_28"/>
    <property type="match status" value="1"/>
</dbReference>
<dbReference type="PANTHER" id="PTHR21015:SF22">
    <property type="entry name" value="GLYCOSYLTRANSFERASE"/>
    <property type="match status" value="1"/>
</dbReference>
<dbReference type="GO" id="GO:0009252">
    <property type="term" value="P:peptidoglycan biosynthetic process"/>
    <property type="evidence" value="ECO:0007669"/>
    <property type="project" value="UniProtKB-UniRule"/>
</dbReference>
<keyword evidence="2 10" id="KW-0132">Cell division</keyword>
<dbReference type="GO" id="GO:0005975">
    <property type="term" value="P:carbohydrate metabolic process"/>
    <property type="evidence" value="ECO:0007669"/>
    <property type="project" value="InterPro"/>
</dbReference>